<sequence length="189" mass="21522">MRRGTFFFFFSLDTLIPKNLPPLTGLLGAYLPNHSLIHFRSKPPDRQNRLKLLPPQRLNAKGSKALHQFYSEVSVDIHSNDLAINKLTFTYNIIEDTQKGNPFHLFEDIMSSQVPKATNCRGGITVITTLFFLWTAKIFCNSPQSRLAHSVSTLPSLCPAKKNTFKRRTKGKDSIKERRENGCKPHLPK</sequence>
<comment type="caution">
    <text evidence="2">The sequence shown here is derived from an EMBL/GenBank/DDBJ whole genome shotgun (WGS) entry which is preliminary data.</text>
</comment>
<gene>
    <name evidence="2" type="ORF">CEXT_641811</name>
</gene>
<feature type="compositionally biased region" description="Basic and acidic residues" evidence="1">
    <location>
        <begin position="171"/>
        <end position="183"/>
    </location>
</feature>
<dbReference type="Proteomes" id="UP001054945">
    <property type="component" value="Unassembled WGS sequence"/>
</dbReference>
<name>A0AAV4PCU0_CAEEX</name>
<dbReference type="AlphaFoldDB" id="A0AAV4PCU0"/>
<dbReference type="EMBL" id="BPLR01004371">
    <property type="protein sequence ID" value="GIX94414.1"/>
    <property type="molecule type" value="Genomic_DNA"/>
</dbReference>
<protein>
    <submittedName>
        <fullName evidence="2">Uncharacterized protein</fullName>
    </submittedName>
</protein>
<evidence type="ECO:0000313" key="2">
    <source>
        <dbReference type="EMBL" id="GIX94414.1"/>
    </source>
</evidence>
<feature type="region of interest" description="Disordered" evidence="1">
    <location>
        <begin position="167"/>
        <end position="189"/>
    </location>
</feature>
<evidence type="ECO:0000313" key="3">
    <source>
        <dbReference type="Proteomes" id="UP001054945"/>
    </source>
</evidence>
<reference evidence="2 3" key="1">
    <citation type="submission" date="2021-06" db="EMBL/GenBank/DDBJ databases">
        <title>Caerostris extrusa draft genome.</title>
        <authorList>
            <person name="Kono N."/>
            <person name="Arakawa K."/>
        </authorList>
    </citation>
    <scope>NUCLEOTIDE SEQUENCE [LARGE SCALE GENOMIC DNA]</scope>
</reference>
<keyword evidence="3" id="KW-1185">Reference proteome</keyword>
<evidence type="ECO:0000256" key="1">
    <source>
        <dbReference type="SAM" id="MobiDB-lite"/>
    </source>
</evidence>
<proteinExistence type="predicted"/>
<organism evidence="2 3">
    <name type="scientific">Caerostris extrusa</name>
    <name type="common">Bark spider</name>
    <name type="synonym">Caerostris bankana</name>
    <dbReference type="NCBI Taxonomy" id="172846"/>
    <lineage>
        <taxon>Eukaryota</taxon>
        <taxon>Metazoa</taxon>
        <taxon>Ecdysozoa</taxon>
        <taxon>Arthropoda</taxon>
        <taxon>Chelicerata</taxon>
        <taxon>Arachnida</taxon>
        <taxon>Araneae</taxon>
        <taxon>Araneomorphae</taxon>
        <taxon>Entelegynae</taxon>
        <taxon>Araneoidea</taxon>
        <taxon>Araneidae</taxon>
        <taxon>Caerostris</taxon>
    </lineage>
</organism>
<accession>A0AAV4PCU0</accession>